<name>W3XE46_PESFW</name>
<dbReference type="eggNOG" id="ENOG502SJRB">
    <property type="taxonomic scope" value="Eukaryota"/>
</dbReference>
<dbReference type="Gene3D" id="1.25.40.10">
    <property type="entry name" value="Tetratricopeptide repeat domain"/>
    <property type="match status" value="2"/>
</dbReference>
<dbReference type="EMBL" id="KI912110">
    <property type="protein sequence ID" value="ETS84279.1"/>
    <property type="molecule type" value="Genomic_DNA"/>
</dbReference>
<dbReference type="OMA" id="KSYTHHQ"/>
<evidence type="ECO:0000313" key="3">
    <source>
        <dbReference type="EMBL" id="ETS84279.1"/>
    </source>
</evidence>
<dbReference type="Proteomes" id="UP000030651">
    <property type="component" value="Unassembled WGS sequence"/>
</dbReference>
<gene>
    <name evidence="3" type="ORF">PFICI_02304</name>
</gene>
<dbReference type="GeneID" id="19267317"/>
<protein>
    <recommendedName>
        <fullName evidence="2">Clr5 domain-containing protein</fullName>
    </recommendedName>
</protein>
<dbReference type="InterPro" id="IPR011990">
    <property type="entry name" value="TPR-like_helical_dom_sf"/>
</dbReference>
<keyword evidence="4" id="KW-1185">Reference proteome</keyword>
<evidence type="ECO:0000256" key="1">
    <source>
        <dbReference type="SAM" id="MobiDB-lite"/>
    </source>
</evidence>
<organism evidence="3 4">
    <name type="scientific">Pestalotiopsis fici (strain W106-1 / CGMCC3.15140)</name>
    <dbReference type="NCBI Taxonomy" id="1229662"/>
    <lineage>
        <taxon>Eukaryota</taxon>
        <taxon>Fungi</taxon>
        <taxon>Dikarya</taxon>
        <taxon>Ascomycota</taxon>
        <taxon>Pezizomycotina</taxon>
        <taxon>Sordariomycetes</taxon>
        <taxon>Xylariomycetidae</taxon>
        <taxon>Amphisphaeriales</taxon>
        <taxon>Sporocadaceae</taxon>
        <taxon>Pestalotiopsis</taxon>
    </lineage>
</organism>
<dbReference type="STRING" id="1229662.W3XE46"/>
<dbReference type="InterPro" id="IPR025676">
    <property type="entry name" value="Clr5_dom"/>
</dbReference>
<dbReference type="HOGENOM" id="CLU_462298_0_0_1"/>
<evidence type="ECO:0000313" key="4">
    <source>
        <dbReference type="Proteomes" id="UP000030651"/>
    </source>
</evidence>
<dbReference type="PANTHER" id="PTHR38788:SF3">
    <property type="entry name" value="CLR5 DOMAIN-CONTAINING PROTEIN"/>
    <property type="match status" value="1"/>
</dbReference>
<dbReference type="RefSeq" id="XP_007829076.1">
    <property type="nucleotide sequence ID" value="XM_007830885.1"/>
</dbReference>
<sequence>MRPDVSLHTYHSSITEPNAGNATVSQNVPTAVNHDDHPELAESGGTDKNQPKRIRRQEWDKHRKTIHERYPLMTLPELKDFMEHEHNFSASTQQWKKKLAEWRLSKNLTKRMTQFIRKKGRERLLANKKTAFRLGGQEVPIDKIKRHIQTERAHNGTLVPDDAPKSTSTSAPTGLSYYTQQTNRSESDPVSISRAGSPAGLPVDSPAADTPGISDTPQGSLRMAFWSGNGKDLDGLLADSQLAIDLTKKGDYKAAKPLFLESIDGLTFLLSPCHHETLRVLEEFVKAAMSNRDDHSATERMHKSYQEHKQKFGMEHPKTWQSLAHLGKLYRRQTLTGQASHMLFNARNGLLEATSANPEYSFNATHWISSELVEIELEIGNLEGAEEESLRHIRLAESLGAAYEREAALLKHNLAHLYHRADMKDVEHAPLHSRRARIEDLLLDLISSNKRKVIGFEKAYLCSWEQLRYLYTSTGQISKLESFLIRIEDFLETFNPRDSGVLGKWMELTKGIVDSYTLLEQPEKASEWLQRRQDHIERSAFYGAQSAAALSNMMHFASAYLQNKERDKAISWLEKAQSLAKDILHPEHTFHSHVSRAISDGVLDGSLCLICLVNPGSERSARRPGEALEDLFERWLHERGHARTIDAEAQTRVDRPRDSQLEVPVYTIDDD</sequence>
<dbReference type="Pfam" id="PF14420">
    <property type="entry name" value="Clr5"/>
    <property type="match status" value="1"/>
</dbReference>
<feature type="compositionally biased region" description="Polar residues" evidence="1">
    <location>
        <begin position="9"/>
        <end position="30"/>
    </location>
</feature>
<feature type="region of interest" description="Disordered" evidence="1">
    <location>
        <begin position="1"/>
        <end position="54"/>
    </location>
</feature>
<dbReference type="AlphaFoldDB" id="W3XE46"/>
<dbReference type="KEGG" id="pfy:PFICI_02304"/>
<dbReference type="OrthoDB" id="5308957at2759"/>
<feature type="region of interest" description="Disordered" evidence="1">
    <location>
        <begin position="151"/>
        <end position="217"/>
    </location>
</feature>
<proteinExistence type="predicted"/>
<reference evidence="4" key="1">
    <citation type="journal article" date="2015" name="BMC Genomics">
        <title>Genomic and transcriptomic analysis of the endophytic fungus Pestalotiopsis fici reveals its lifestyle and high potential for synthesis of natural products.</title>
        <authorList>
            <person name="Wang X."/>
            <person name="Zhang X."/>
            <person name="Liu L."/>
            <person name="Xiang M."/>
            <person name="Wang W."/>
            <person name="Sun X."/>
            <person name="Che Y."/>
            <person name="Guo L."/>
            <person name="Liu G."/>
            <person name="Guo L."/>
            <person name="Wang C."/>
            <person name="Yin W.B."/>
            <person name="Stadler M."/>
            <person name="Zhang X."/>
            <person name="Liu X."/>
        </authorList>
    </citation>
    <scope>NUCLEOTIDE SEQUENCE [LARGE SCALE GENOMIC DNA]</scope>
    <source>
        <strain evidence="4">W106-1 / CGMCC3.15140</strain>
    </source>
</reference>
<dbReference type="PANTHER" id="PTHR38788">
    <property type="entry name" value="CLR5 DOMAIN-CONTAINING PROTEIN"/>
    <property type="match status" value="1"/>
</dbReference>
<accession>W3XE46</accession>
<dbReference type="InParanoid" id="W3XE46"/>
<feature type="domain" description="Clr5" evidence="2">
    <location>
        <begin position="56"/>
        <end position="106"/>
    </location>
</feature>
<evidence type="ECO:0000259" key="2">
    <source>
        <dbReference type="Pfam" id="PF14420"/>
    </source>
</evidence>
<feature type="compositionally biased region" description="Polar residues" evidence="1">
    <location>
        <begin position="165"/>
        <end position="190"/>
    </location>
</feature>